<name>A0A8H2JNQ4_9GAMM</name>
<feature type="transmembrane region" description="Helical" evidence="2">
    <location>
        <begin position="21"/>
        <end position="40"/>
    </location>
</feature>
<evidence type="ECO:0000256" key="2">
    <source>
        <dbReference type="SAM" id="Phobius"/>
    </source>
</evidence>
<evidence type="ECO:0000313" key="4">
    <source>
        <dbReference type="Proteomes" id="UP000307702"/>
    </source>
</evidence>
<evidence type="ECO:0000313" key="3">
    <source>
        <dbReference type="EMBL" id="TMM47840.1"/>
    </source>
</evidence>
<dbReference type="Proteomes" id="UP000307702">
    <property type="component" value="Unassembled WGS sequence"/>
</dbReference>
<proteinExistence type="predicted"/>
<keyword evidence="2" id="KW-1133">Transmembrane helix</keyword>
<evidence type="ECO:0008006" key="5">
    <source>
        <dbReference type="Google" id="ProtNLM"/>
    </source>
</evidence>
<dbReference type="AlphaFoldDB" id="A0A8H2JNQ4"/>
<evidence type="ECO:0000256" key="1">
    <source>
        <dbReference type="SAM" id="Coils"/>
    </source>
</evidence>
<dbReference type="RefSeq" id="WP_138620369.1">
    <property type="nucleotide sequence ID" value="NZ_SZVP01000001.1"/>
</dbReference>
<keyword evidence="4" id="KW-1185">Reference proteome</keyword>
<gene>
    <name evidence="3" type="ORF">FCS21_02420</name>
</gene>
<sequence>MQQQWRNTCEKFLQLTSREQFLLLLTGVVAIFFVISYFFIEQKSAQVIGFDRKSQEITLSNQTLNFSITEYQSALEQDPDEETRKKIAQLEAKLGKIDEQLVHLTTELISPSEMRQALLKLLNLEPGVSLLSFELTGAKPLLALAQQPSNAITEQASKNKASTAEPISTEEPVGLNLYQHGIKIKLSGEYFQLRNYLQRLEQLSWKFFWQDFQFEVKEYPNSEVDITIYSLGLTKEFIGV</sequence>
<dbReference type="OrthoDB" id="9151209at2"/>
<accession>A0A8H2JNQ4</accession>
<feature type="coiled-coil region" evidence="1">
    <location>
        <begin position="80"/>
        <end position="107"/>
    </location>
</feature>
<protein>
    <recommendedName>
        <fullName evidence="5">MSHA biogenesis protein MshJ</fullName>
    </recommendedName>
</protein>
<dbReference type="EMBL" id="SZVP01000001">
    <property type="protein sequence ID" value="TMM47840.1"/>
    <property type="molecule type" value="Genomic_DNA"/>
</dbReference>
<reference evidence="3 4" key="1">
    <citation type="submission" date="2019-05" db="EMBL/GenBank/DDBJ databases">
        <title>Colwellia ponticola sp. nov., isolated from seawater.</title>
        <authorList>
            <person name="Yoon J.-H."/>
        </authorList>
    </citation>
    <scope>NUCLEOTIDE SEQUENCE [LARGE SCALE GENOMIC DNA]</scope>
    <source>
        <strain evidence="3 4">OISW-25</strain>
    </source>
</reference>
<organism evidence="3 4">
    <name type="scientific">Colwellia ponticola</name>
    <dbReference type="NCBI Taxonomy" id="2304625"/>
    <lineage>
        <taxon>Bacteria</taxon>
        <taxon>Pseudomonadati</taxon>
        <taxon>Pseudomonadota</taxon>
        <taxon>Gammaproteobacteria</taxon>
        <taxon>Alteromonadales</taxon>
        <taxon>Colwelliaceae</taxon>
        <taxon>Colwellia</taxon>
    </lineage>
</organism>
<keyword evidence="2" id="KW-0472">Membrane</keyword>
<keyword evidence="2" id="KW-0812">Transmembrane</keyword>
<keyword evidence="1" id="KW-0175">Coiled coil</keyword>
<comment type="caution">
    <text evidence="3">The sequence shown here is derived from an EMBL/GenBank/DDBJ whole genome shotgun (WGS) entry which is preliminary data.</text>
</comment>